<dbReference type="AlphaFoldDB" id="A0A067KPK0"/>
<feature type="region of interest" description="Disordered" evidence="4">
    <location>
        <begin position="307"/>
        <end position="329"/>
    </location>
</feature>
<sequence>MGRTTSCFKIITCGGNSADKDDLQVPENKSSSDKRGWSFRKRSARHRVLSNTVITEAPFSANKESSESASLNFQLPDTTSVPEKISVIQSTDEKPQLTFADSKESETIVVTKDESEVEAPLEESIVVVIQAAVRGFLAQRELLKRKNLVKLQAVVRGHLVRQHAVGTLRCVQAIIKMQALVRARRARLLQEGSSTEKKIDGKHEKAISKTLGKENSVKKPDVTYTSIEKLLSNGFARQLMESTPKSRPIHIKCDSSKPSSAWNWLERWISVSSAAPTPQPNLKTEEVERENKDENLFTVAETAVPSEGFSELADSKSNKETVLPSETDENQITYDADDSKFQQHHPTSSLLGDNSVQPQFNTISTSTSDAKESSIDIKSLPNQNMQSNENYQMEINSHFHKAEIEGEETDQPKRSMKRNASEQLETEGKRFVFGSRKIGNPAFIAVQSKFEELSSTANSNKSFSLSYQDGAVESNMDTISSGADTVVRTKELNLVGNSVPNNLRGQCGDSECGTELSVTSTLDSPDIFEVGATEYEHEAKSSEKETYNRNSTIDVVVEAKDVPTDPVSNPFDYLMVQPEKLDTVKDESVDSVVAADSLHVELKPERSASDVQRELYSETGGPAYRSSPEASPRSHMTVPESQGTPSSQVSVKPKRNRSDKSASSQKRKSLSAGKRSPSNPNHDSGARSSMEQLPKDQKNGKRRNSFGSSRPDNTDQEARDSSSSSSLPHFMQATESARAKIQANNSPRSSPDVHDREYIKKRQSLPGSNGRQSSPSIQRSLSQAQPGTKGNGSHVVHEKKWQR</sequence>
<feature type="domain" description="DUF4005" evidence="5">
    <location>
        <begin position="718"/>
        <end position="779"/>
    </location>
</feature>
<dbReference type="Gene3D" id="1.20.5.190">
    <property type="match status" value="1"/>
</dbReference>
<dbReference type="STRING" id="180498.A0A067KPK0"/>
<organism evidence="6 7">
    <name type="scientific">Jatropha curcas</name>
    <name type="common">Barbados nut</name>
    <dbReference type="NCBI Taxonomy" id="180498"/>
    <lineage>
        <taxon>Eukaryota</taxon>
        <taxon>Viridiplantae</taxon>
        <taxon>Streptophyta</taxon>
        <taxon>Embryophyta</taxon>
        <taxon>Tracheophyta</taxon>
        <taxon>Spermatophyta</taxon>
        <taxon>Magnoliopsida</taxon>
        <taxon>eudicotyledons</taxon>
        <taxon>Gunneridae</taxon>
        <taxon>Pentapetalae</taxon>
        <taxon>rosids</taxon>
        <taxon>fabids</taxon>
        <taxon>Malpighiales</taxon>
        <taxon>Euphorbiaceae</taxon>
        <taxon>Crotonoideae</taxon>
        <taxon>Jatropheae</taxon>
        <taxon>Jatropha</taxon>
    </lineage>
</organism>
<dbReference type="PROSITE" id="PS50096">
    <property type="entry name" value="IQ"/>
    <property type="match status" value="2"/>
</dbReference>
<name>A0A067KPK0_JATCU</name>
<dbReference type="Proteomes" id="UP000027138">
    <property type="component" value="Unassembled WGS sequence"/>
</dbReference>
<evidence type="ECO:0000313" key="7">
    <source>
        <dbReference type="Proteomes" id="UP000027138"/>
    </source>
</evidence>
<proteinExistence type="inferred from homology"/>
<dbReference type="PANTHER" id="PTHR32295:SF154">
    <property type="entry name" value="PROTEIN IQ-DOMAIN 32"/>
    <property type="match status" value="1"/>
</dbReference>
<feature type="compositionally biased region" description="Polar residues" evidence="4">
    <location>
        <begin position="765"/>
        <end position="788"/>
    </location>
</feature>
<keyword evidence="1" id="KW-0112">Calmodulin-binding</keyword>
<dbReference type="SMART" id="SM00015">
    <property type="entry name" value="IQ"/>
    <property type="match status" value="3"/>
</dbReference>
<feature type="compositionally biased region" description="Basic and acidic residues" evidence="4">
    <location>
        <begin position="751"/>
        <end position="760"/>
    </location>
</feature>
<dbReference type="Pfam" id="PF13178">
    <property type="entry name" value="DUF4005"/>
    <property type="match status" value="1"/>
</dbReference>
<dbReference type="OrthoDB" id="1747078at2759"/>
<evidence type="ECO:0000256" key="2">
    <source>
        <dbReference type="ARBA" id="ARBA00024341"/>
    </source>
</evidence>
<accession>A0A067KPK0</accession>
<keyword evidence="7" id="KW-1185">Reference proteome</keyword>
<evidence type="ECO:0000259" key="5">
    <source>
        <dbReference type="Pfam" id="PF13178"/>
    </source>
</evidence>
<evidence type="ECO:0000256" key="1">
    <source>
        <dbReference type="ARBA" id="ARBA00022860"/>
    </source>
</evidence>
<dbReference type="Pfam" id="PF00612">
    <property type="entry name" value="IQ"/>
    <property type="match status" value="2"/>
</dbReference>
<gene>
    <name evidence="6" type="ORF">JCGZ_08244</name>
</gene>
<feature type="compositionally biased region" description="Basic and acidic residues" evidence="4">
    <location>
        <begin position="604"/>
        <end position="616"/>
    </location>
</feature>
<feature type="region of interest" description="Disordered" evidence="4">
    <location>
        <begin position="16"/>
        <end position="38"/>
    </location>
</feature>
<feature type="compositionally biased region" description="Polar residues" evidence="4">
    <location>
        <begin position="676"/>
        <end position="691"/>
    </location>
</feature>
<dbReference type="InterPro" id="IPR025064">
    <property type="entry name" value="DUF4005"/>
</dbReference>
<evidence type="ECO:0000313" key="6">
    <source>
        <dbReference type="EMBL" id="KDP36953.1"/>
    </source>
</evidence>
<evidence type="ECO:0000256" key="3">
    <source>
        <dbReference type="ARBA" id="ARBA00024378"/>
    </source>
</evidence>
<dbReference type="KEGG" id="jcu:105635374"/>
<dbReference type="PANTHER" id="PTHR32295">
    <property type="entry name" value="IQ-DOMAIN 5-RELATED"/>
    <property type="match status" value="1"/>
</dbReference>
<evidence type="ECO:0000256" key="4">
    <source>
        <dbReference type="SAM" id="MobiDB-lite"/>
    </source>
</evidence>
<dbReference type="GO" id="GO:0005516">
    <property type="term" value="F:calmodulin binding"/>
    <property type="evidence" value="ECO:0007669"/>
    <property type="project" value="UniProtKB-KW"/>
</dbReference>
<comment type="subunit">
    <text evidence="3">Binds to multiple calmodulin (CaM) in the presence of Ca(2+) and CaM-like proteins.</text>
</comment>
<reference evidence="6 7" key="1">
    <citation type="journal article" date="2014" name="PLoS ONE">
        <title>Global Analysis of Gene Expression Profiles in Physic Nut (Jatropha curcas L.) Seedlings Exposed to Salt Stress.</title>
        <authorList>
            <person name="Zhang L."/>
            <person name="Zhang C."/>
            <person name="Wu P."/>
            <person name="Chen Y."/>
            <person name="Li M."/>
            <person name="Jiang H."/>
            <person name="Wu G."/>
        </authorList>
    </citation>
    <scope>NUCLEOTIDE SEQUENCE [LARGE SCALE GENOMIC DNA]</scope>
    <source>
        <strain evidence="7">cv. GZQX0401</strain>
        <tissue evidence="6">Young leaves</tissue>
    </source>
</reference>
<feature type="region of interest" description="Disordered" evidence="4">
    <location>
        <begin position="604"/>
        <end position="803"/>
    </location>
</feature>
<comment type="similarity">
    <text evidence="2">Belongs to the IQD family.</text>
</comment>
<feature type="compositionally biased region" description="Polar residues" evidence="4">
    <location>
        <begin position="639"/>
        <end position="650"/>
    </location>
</feature>
<dbReference type="EMBL" id="KK914420">
    <property type="protein sequence ID" value="KDP36953.1"/>
    <property type="molecule type" value="Genomic_DNA"/>
</dbReference>
<protein>
    <recommendedName>
        <fullName evidence="5">DUF4005 domain-containing protein</fullName>
    </recommendedName>
</protein>
<dbReference type="InterPro" id="IPR000048">
    <property type="entry name" value="IQ_motif_EF-hand-BS"/>
</dbReference>